<reference evidence="1 2" key="1">
    <citation type="submission" date="2019-11" db="EMBL/GenBank/DDBJ databases">
        <title>Draft genome sequences of five Paenibacillus species of dairy origin.</title>
        <authorList>
            <person name="Olajide A.M."/>
            <person name="Chen S."/>
            <person name="Lapointe G."/>
        </authorList>
    </citation>
    <scope>NUCLEOTIDE SEQUENCE [LARGE SCALE GENOMIC DNA]</scope>
    <source>
        <strain evidence="1 2">3CT49</strain>
    </source>
</reference>
<protein>
    <submittedName>
        <fullName evidence="1">Uncharacterized protein</fullName>
    </submittedName>
</protein>
<comment type="caution">
    <text evidence="1">The sequence shown here is derived from an EMBL/GenBank/DDBJ whole genome shotgun (WGS) entry which is preliminary data.</text>
</comment>
<name>A0A6N8ERY1_PAEMA</name>
<evidence type="ECO:0000313" key="2">
    <source>
        <dbReference type="Proteomes" id="UP000442469"/>
    </source>
</evidence>
<dbReference type="EMBL" id="WNZZ01000004">
    <property type="protein sequence ID" value="MUG22294.1"/>
    <property type="molecule type" value="Genomic_DNA"/>
</dbReference>
<dbReference type="Proteomes" id="UP000442469">
    <property type="component" value="Unassembled WGS sequence"/>
</dbReference>
<sequence length="147" mass="16597">MRSRGSWSFLGWSCRRRLCAAAWPTSWRNDRELRKRKKQLVRPECVAKRGRLKQLVVFRVEMPAAAACNLANELQERSGDPEENEAAFGPEGVAKRGGFEHLVVFRVEMSAAAACCSLANELIKRFGGAKKAFSIMHSLVLYKKSRL</sequence>
<dbReference type="RefSeq" id="WP_124333630.1">
    <property type="nucleotide sequence ID" value="NZ_BGML01000023.1"/>
</dbReference>
<accession>A0A6N8ERY1</accession>
<evidence type="ECO:0000313" key="1">
    <source>
        <dbReference type="EMBL" id="MUG22294.1"/>
    </source>
</evidence>
<gene>
    <name evidence="1" type="ORF">GNQ08_07670</name>
</gene>
<dbReference type="AlphaFoldDB" id="A0A6N8ERY1"/>
<proteinExistence type="predicted"/>
<organism evidence="1 2">
    <name type="scientific">Paenibacillus macerans</name>
    <name type="common">Bacillus macerans</name>
    <dbReference type="NCBI Taxonomy" id="44252"/>
    <lineage>
        <taxon>Bacteria</taxon>
        <taxon>Bacillati</taxon>
        <taxon>Bacillota</taxon>
        <taxon>Bacilli</taxon>
        <taxon>Bacillales</taxon>
        <taxon>Paenibacillaceae</taxon>
        <taxon>Paenibacillus</taxon>
    </lineage>
</organism>